<keyword evidence="5" id="KW-0547">Nucleotide-binding</keyword>
<proteinExistence type="inferred from homology"/>
<keyword evidence="19" id="KW-1185">Reference proteome</keyword>
<keyword evidence="2" id="KW-0963">Cytoplasm</keyword>
<accession>A0ABW2ZAF7</accession>
<dbReference type="PANTHER" id="PTHR43152">
    <property type="entry name" value="UVRABC SYSTEM PROTEIN A"/>
    <property type="match status" value="1"/>
</dbReference>
<evidence type="ECO:0000256" key="3">
    <source>
        <dbReference type="ARBA" id="ARBA00022723"/>
    </source>
</evidence>
<evidence type="ECO:0000259" key="17">
    <source>
        <dbReference type="PROSITE" id="PS50893"/>
    </source>
</evidence>
<keyword evidence="13" id="KW-0234">DNA repair</keyword>
<reference evidence="19" key="1">
    <citation type="journal article" date="2019" name="Int. J. Syst. Evol. Microbiol.">
        <title>The Global Catalogue of Microorganisms (GCM) 10K type strain sequencing project: providing services to taxonomists for standard genome sequencing and annotation.</title>
        <authorList>
            <consortium name="The Broad Institute Genomics Platform"/>
            <consortium name="The Broad Institute Genome Sequencing Center for Infectious Disease"/>
            <person name="Wu L."/>
            <person name="Ma J."/>
        </authorList>
    </citation>
    <scope>NUCLEOTIDE SEQUENCE [LARGE SCALE GENOMIC DNA]</scope>
    <source>
        <strain evidence="19">CCUG 60742</strain>
    </source>
</reference>
<dbReference type="NCBIfam" id="TIGR00630">
    <property type="entry name" value="uvra"/>
    <property type="match status" value="1"/>
</dbReference>
<organism evidence="18 19">
    <name type="scientific">Mucilaginibacter lutimaris</name>
    <dbReference type="NCBI Taxonomy" id="931629"/>
    <lineage>
        <taxon>Bacteria</taxon>
        <taxon>Pseudomonadati</taxon>
        <taxon>Bacteroidota</taxon>
        <taxon>Sphingobacteriia</taxon>
        <taxon>Sphingobacteriales</taxon>
        <taxon>Sphingobacteriaceae</taxon>
        <taxon>Mucilaginibacter</taxon>
    </lineage>
</organism>
<dbReference type="PROSITE" id="PS50893">
    <property type="entry name" value="ABC_TRANSPORTER_2"/>
    <property type="match status" value="1"/>
</dbReference>
<name>A0ABW2ZAF7_9SPHI</name>
<evidence type="ECO:0000313" key="19">
    <source>
        <dbReference type="Proteomes" id="UP001597073"/>
    </source>
</evidence>
<evidence type="ECO:0000256" key="9">
    <source>
        <dbReference type="ARBA" id="ARBA00022833"/>
    </source>
</evidence>
<keyword evidence="12" id="KW-0238">DNA-binding</keyword>
<keyword evidence="9" id="KW-0862">Zinc</keyword>
<gene>
    <name evidence="18" type="primary">uvrA</name>
    <name evidence="18" type="ORF">ACFQZI_01845</name>
</gene>
<dbReference type="InterPro" id="IPR027417">
    <property type="entry name" value="P-loop_NTPase"/>
</dbReference>
<dbReference type="InterPro" id="IPR004602">
    <property type="entry name" value="UvrA"/>
</dbReference>
<comment type="similarity">
    <text evidence="14">Belongs to the ABC transporter superfamily. UvrA family.</text>
</comment>
<evidence type="ECO:0000256" key="6">
    <source>
        <dbReference type="ARBA" id="ARBA00022763"/>
    </source>
</evidence>
<dbReference type="InterPro" id="IPR041102">
    <property type="entry name" value="UvrA_inter"/>
</dbReference>
<dbReference type="Pfam" id="PF17755">
    <property type="entry name" value="UvrA_DNA-bind"/>
    <property type="match status" value="1"/>
</dbReference>
<keyword evidence="10" id="KW-0067">ATP-binding</keyword>
<dbReference type="InterPro" id="IPR017871">
    <property type="entry name" value="ABC_transporter-like_CS"/>
</dbReference>
<evidence type="ECO:0000256" key="15">
    <source>
        <dbReference type="ARBA" id="ARBA00039316"/>
    </source>
</evidence>
<dbReference type="PROSITE" id="PS00211">
    <property type="entry name" value="ABC_TRANSPORTER_1"/>
    <property type="match status" value="2"/>
</dbReference>
<dbReference type="PANTHER" id="PTHR43152:SF3">
    <property type="entry name" value="UVRABC SYSTEM PROTEIN A"/>
    <property type="match status" value="1"/>
</dbReference>
<dbReference type="EMBL" id="JBHTIA010000003">
    <property type="protein sequence ID" value="MFD0763577.1"/>
    <property type="molecule type" value="Genomic_DNA"/>
</dbReference>
<keyword evidence="4" id="KW-0677">Repeat</keyword>
<dbReference type="Pfam" id="PF17760">
    <property type="entry name" value="UvrA_inter"/>
    <property type="match status" value="1"/>
</dbReference>
<keyword evidence="7" id="KW-0228">DNA excision</keyword>
<dbReference type="Gene3D" id="1.20.1580.10">
    <property type="entry name" value="ABC transporter ATPase like domain"/>
    <property type="match status" value="4"/>
</dbReference>
<dbReference type="RefSeq" id="WP_377137791.1">
    <property type="nucleotide sequence ID" value="NZ_JBHTIA010000003.1"/>
</dbReference>
<evidence type="ECO:0000256" key="1">
    <source>
        <dbReference type="ARBA" id="ARBA00004496"/>
    </source>
</evidence>
<evidence type="ECO:0000256" key="12">
    <source>
        <dbReference type="ARBA" id="ARBA00023125"/>
    </source>
</evidence>
<evidence type="ECO:0000256" key="2">
    <source>
        <dbReference type="ARBA" id="ARBA00022490"/>
    </source>
</evidence>
<evidence type="ECO:0000256" key="5">
    <source>
        <dbReference type="ARBA" id="ARBA00022741"/>
    </source>
</evidence>
<keyword evidence="6" id="KW-0227">DNA damage</keyword>
<evidence type="ECO:0000313" key="18">
    <source>
        <dbReference type="EMBL" id="MFD0763577.1"/>
    </source>
</evidence>
<evidence type="ECO:0000256" key="7">
    <source>
        <dbReference type="ARBA" id="ARBA00022769"/>
    </source>
</evidence>
<feature type="domain" description="ABC transporter" evidence="17">
    <location>
        <begin position="652"/>
        <end position="984"/>
    </location>
</feature>
<keyword evidence="3" id="KW-0479">Metal-binding</keyword>
<dbReference type="Proteomes" id="UP001597073">
    <property type="component" value="Unassembled WGS sequence"/>
</dbReference>
<keyword evidence="11" id="KW-0267">Excision nuclease</keyword>
<dbReference type="Gene3D" id="3.40.50.300">
    <property type="entry name" value="P-loop containing nucleotide triphosphate hydrolases"/>
    <property type="match status" value="3"/>
</dbReference>
<keyword evidence="8" id="KW-0863">Zinc-finger</keyword>
<dbReference type="InterPro" id="IPR003439">
    <property type="entry name" value="ABC_transporter-like_ATP-bd"/>
</dbReference>
<evidence type="ECO:0000256" key="13">
    <source>
        <dbReference type="ARBA" id="ARBA00023204"/>
    </source>
</evidence>
<comment type="caution">
    <text evidence="18">The sequence shown here is derived from an EMBL/GenBank/DDBJ whole genome shotgun (WGS) entry which is preliminary data.</text>
</comment>
<evidence type="ECO:0000256" key="10">
    <source>
        <dbReference type="ARBA" id="ARBA00022840"/>
    </source>
</evidence>
<comment type="subcellular location">
    <subcellularLocation>
        <location evidence="1">Cytoplasm</location>
    </subcellularLocation>
</comment>
<evidence type="ECO:0000256" key="14">
    <source>
        <dbReference type="ARBA" id="ARBA00038000"/>
    </source>
</evidence>
<protein>
    <recommendedName>
        <fullName evidence="15">UvrABC system protein A</fullName>
    </recommendedName>
    <alternativeName>
        <fullName evidence="16">Excinuclease ABC subunit A</fullName>
    </alternativeName>
</protein>
<dbReference type="Gene3D" id="3.30.190.20">
    <property type="match status" value="1"/>
</dbReference>
<evidence type="ECO:0000256" key="11">
    <source>
        <dbReference type="ARBA" id="ARBA00022881"/>
    </source>
</evidence>
<evidence type="ECO:0000256" key="8">
    <source>
        <dbReference type="ARBA" id="ARBA00022771"/>
    </source>
</evidence>
<evidence type="ECO:0000256" key="16">
    <source>
        <dbReference type="ARBA" id="ARBA00042156"/>
    </source>
</evidence>
<dbReference type="SUPFAM" id="SSF52540">
    <property type="entry name" value="P-loop containing nucleoside triphosphate hydrolases"/>
    <property type="match status" value="2"/>
</dbReference>
<evidence type="ECO:0000256" key="4">
    <source>
        <dbReference type="ARBA" id="ARBA00022737"/>
    </source>
</evidence>
<dbReference type="InterPro" id="IPR041552">
    <property type="entry name" value="UvrA_DNA-bd"/>
</dbReference>
<sequence length="989" mass="109509">MIKEAEKDPQKNIIIKGARVHNLKNMDVAIPKNKLVVITGMSGSGKSSLAFDTLYAEGQRRYVESLSSYARQFLGRMNKPDVDYIKGIAPAIAIEQKVITSNPRSTVGTSTEIYDYLKLLFSRIGKTISPISGGVVKRDSVTDVINFITSLPDDTQVTILCPLHPHNNRSIKEELAVLMQKGFVRVEFNGQVSRIETLLEDETIDGASMVMDEEATPAAKTKKAKTKKGEEEVSSLPAVSVVRIVIDRISKSEDDETISRLADSIQTAFFEGKGDCYVQYDTTSAPSKSPPIGETSNPKALSFGEGLGGASERFFCDRFELDGIRFEEPTPNFFSFNNPYGACKKCEGYGKVIGIDADLVIPDKSKSIYEGAIAPWRGEKMREWNDVLVKSSLKFDFPIHRQYNQLTEQQQELLWTGNQYFRGLNAFFKEMEEQTYKIQYRVLLSRYRGKTTCPECKGSRLRKDATYVKIEGRSITDVVLMPLDTALEFFSNLQLSETDAKIGKRLLMEITNRLSFLNDVGLSYLTLNRLSNTLSGGESQRINLATSLGSSLVGSIYVLDEPSIGLHPRDTQRLITVLKSLRDVGNTVLVVEHEEEIMKAADHIIDIGPEAGTHGGNLIFTGTYDQIIVDDDSLTGKYLSGREEIAIPPSRRKWSDYIEIKGARENNLKNASAKFPLGVLTVVTGVSGSGKTSLVKRIFAPALQKTLGNYNGEQNGAFDSIEGDYNKIEQVEIVDQNPIGRSSRSNPVTYVKAWDEIRNLYAGLPAAKAAGLKPSAFSFNVEGGRCDVCQGEGEVKIEMQFMADIFLTCEACNGKRFKQHILDVTYNEKNVSEVLDMTIDEGLVFFAKEPKILAKIKPLVDVGLGYVQLGQSSNTLSGGEAQRIKLASFLVKGNNTNKTLFIFDEPTTGLHFADIKKLLKSFDALLEHGNTIIVIEHNMDVIKCADWVIDIGPEGGDRGGKVVFEGLPEELIKVKDSFTGKFLAERFES</sequence>
<dbReference type="Gene3D" id="1.10.8.280">
    <property type="entry name" value="ABC transporter ATPase domain-like"/>
    <property type="match status" value="1"/>
</dbReference>